<keyword evidence="4" id="KW-1185">Reference proteome</keyword>
<dbReference type="EMBL" id="BAAAKJ010000158">
    <property type="protein sequence ID" value="GAA1395175.1"/>
    <property type="molecule type" value="Genomic_DNA"/>
</dbReference>
<dbReference type="InterPro" id="IPR011051">
    <property type="entry name" value="RmlC_Cupin_sf"/>
</dbReference>
<dbReference type="RefSeq" id="WP_344334205.1">
    <property type="nucleotide sequence ID" value="NZ_BAAAKJ010000158.1"/>
</dbReference>
<dbReference type="InterPro" id="IPR013096">
    <property type="entry name" value="Cupin_2"/>
</dbReference>
<dbReference type="Proteomes" id="UP001499863">
    <property type="component" value="Unassembled WGS sequence"/>
</dbReference>
<protein>
    <recommendedName>
        <fullName evidence="2">Cupin type-2 domain-containing protein</fullName>
    </recommendedName>
</protein>
<evidence type="ECO:0000313" key="4">
    <source>
        <dbReference type="Proteomes" id="UP001499863"/>
    </source>
</evidence>
<dbReference type="InterPro" id="IPR014710">
    <property type="entry name" value="RmlC-like_jellyroll"/>
</dbReference>
<dbReference type="Pfam" id="PF07883">
    <property type="entry name" value="Cupin_2"/>
    <property type="match status" value="1"/>
</dbReference>
<evidence type="ECO:0000256" key="1">
    <source>
        <dbReference type="SAM" id="MobiDB-lite"/>
    </source>
</evidence>
<dbReference type="SUPFAM" id="SSF51182">
    <property type="entry name" value="RmlC-like cupins"/>
    <property type="match status" value="2"/>
</dbReference>
<name>A0ABN1Y1A1_9ACTN</name>
<comment type="caution">
    <text evidence="3">The sequence shown here is derived from an EMBL/GenBank/DDBJ whole genome shotgun (WGS) entry which is preliminary data.</text>
</comment>
<feature type="domain" description="Cupin type-2" evidence="2">
    <location>
        <begin position="197"/>
        <end position="251"/>
    </location>
</feature>
<reference evidence="3 4" key="1">
    <citation type="journal article" date="2019" name="Int. J. Syst. Evol. Microbiol.">
        <title>The Global Catalogue of Microorganisms (GCM) 10K type strain sequencing project: providing services to taxonomists for standard genome sequencing and annotation.</title>
        <authorList>
            <consortium name="The Broad Institute Genomics Platform"/>
            <consortium name="The Broad Institute Genome Sequencing Center for Infectious Disease"/>
            <person name="Wu L."/>
            <person name="Ma J."/>
        </authorList>
    </citation>
    <scope>NUCLEOTIDE SEQUENCE [LARGE SCALE GENOMIC DNA]</scope>
    <source>
        <strain evidence="3 4">JCM 12393</strain>
    </source>
</reference>
<gene>
    <name evidence="3" type="ORF">GCM10009639_30030</name>
</gene>
<dbReference type="PANTHER" id="PTHR43346">
    <property type="entry name" value="LIGAND BINDING DOMAIN PROTEIN, PUTATIVE (AFU_ORTHOLOGUE AFUA_6G14370)-RELATED"/>
    <property type="match status" value="1"/>
</dbReference>
<organism evidence="3 4">
    <name type="scientific">Kitasatospora putterlickiae</name>
    <dbReference type="NCBI Taxonomy" id="221725"/>
    <lineage>
        <taxon>Bacteria</taxon>
        <taxon>Bacillati</taxon>
        <taxon>Actinomycetota</taxon>
        <taxon>Actinomycetes</taxon>
        <taxon>Kitasatosporales</taxon>
        <taxon>Streptomycetaceae</taxon>
        <taxon>Kitasatospora</taxon>
    </lineage>
</organism>
<dbReference type="Gene3D" id="2.60.120.10">
    <property type="entry name" value="Jelly Rolls"/>
    <property type="match status" value="1"/>
</dbReference>
<dbReference type="InterPro" id="IPR052538">
    <property type="entry name" value="Flavonoid_dioxygenase-like"/>
</dbReference>
<accession>A0ABN1Y1A1</accession>
<feature type="compositionally biased region" description="Pro residues" evidence="1">
    <location>
        <begin position="110"/>
        <end position="138"/>
    </location>
</feature>
<evidence type="ECO:0000259" key="2">
    <source>
        <dbReference type="Pfam" id="PF07883"/>
    </source>
</evidence>
<dbReference type="PANTHER" id="PTHR43346:SF1">
    <property type="entry name" value="QUERCETIN 2,3-DIOXYGENASE-RELATED"/>
    <property type="match status" value="1"/>
</dbReference>
<sequence>MILVPAAVPRTAPAFRRLIDPQHLPSAHGGLTVETLPPGVRVEHSPSRVGESVTLVLSGGIRSFGRVLGPGEGLYHPPGSSCGLTALPGAPAAVLTVRPLAVPGDRPAQRPYPVPLAPPRPGLRFPGDPPDPPDPPALAVPAARSGDAATGDTDTDTTRDPGSTAAPIAGSAGMAVRWLATDETVGAHRLTVAASEFGAGGSHDLHRHPHADEFFLVLSGGGTHLTESTGVPVRAGDLVFVPAGEWHGFRTGPGGPTAALYGYLGAPSLALAGYQVRPATVPEVNR</sequence>
<evidence type="ECO:0000313" key="3">
    <source>
        <dbReference type="EMBL" id="GAA1395175.1"/>
    </source>
</evidence>
<feature type="compositionally biased region" description="Low complexity" evidence="1">
    <location>
        <begin position="139"/>
        <end position="152"/>
    </location>
</feature>
<proteinExistence type="predicted"/>
<feature type="region of interest" description="Disordered" evidence="1">
    <location>
        <begin position="103"/>
        <end position="168"/>
    </location>
</feature>